<dbReference type="RefSeq" id="WP_105336025.1">
    <property type="nucleotide sequence ID" value="NZ_PUHZ01000014.1"/>
</dbReference>
<dbReference type="Proteomes" id="UP000237819">
    <property type="component" value="Unassembled WGS sequence"/>
</dbReference>
<dbReference type="Gene3D" id="2.160.20.60">
    <property type="entry name" value="Glutamate synthase, alpha subunit, C-terminal domain"/>
    <property type="match status" value="2"/>
</dbReference>
<dbReference type="GO" id="GO:0015948">
    <property type="term" value="P:methanogenesis"/>
    <property type="evidence" value="ECO:0007669"/>
    <property type="project" value="InterPro"/>
</dbReference>
<protein>
    <submittedName>
        <fullName evidence="1">Formylmethanofuran dehydrogenase subunit C</fullName>
    </submittedName>
</protein>
<comment type="caution">
    <text evidence="1">The sequence shown here is derived from an EMBL/GenBank/DDBJ whole genome shotgun (WGS) entry which is preliminary data.</text>
</comment>
<dbReference type="PANTHER" id="PTHR39673">
    <property type="entry name" value="TUNGSTEN FORMYLMETHANOFURAN DEHYDROGENASE, SUBUNIT C (FWDC)"/>
    <property type="match status" value="1"/>
</dbReference>
<sequence>MKLRLIHDITVGLDLRGVLPARLLAMTADEVARVTVREGNRQVELGELFEITMVDERSDGMLRIIGDLSQVDHIGAGMEEGTLFVQGKVGHHAGQQMKGGSLFIHGHVGNNLAEGMKGGFIKVLGNVGDRVGGPMPGEKRGMAGGSLFILGSAGSELGHRMRRGVIVVINDCGDYTGYEMLAGTIVVGGKAGPSTGLSMRRGTIILNGNQADDLLAGFTHACRFRPTMMPLLAEECVRLEVPEAARLFARPNYDLYHGDTGQMGRGEILIPA</sequence>
<evidence type="ECO:0000313" key="1">
    <source>
        <dbReference type="EMBL" id="PQO45534.1"/>
    </source>
</evidence>
<dbReference type="InterPro" id="IPR017550">
    <property type="entry name" value="Formylmethanofuran_DH_suC"/>
</dbReference>
<accession>A0A2S8GNC8</accession>
<evidence type="ECO:0000313" key="2">
    <source>
        <dbReference type="Proteomes" id="UP000237819"/>
    </source>
</evidence>
<dbReference type="GO" id="GO:0018493">
    <property type="term" value="F:formylmethanofuran dehydrogenase activity"/>
    <property type="evidence" value="ECO:0007669"/>
    <property type="project" value="InterPro"/>
</dbReference>
<dbReference type="AlphaFoldDB" id="A0A2S8GNC8"/>
<dbReference type="EMBL" id="PUHZ01000014">
    <property type="protein sequence ID" value="PQO45534.1"/>
    <property type="molecule type" value="Genomic_DNA"/>
</dbReference>
<dbReference type="PANTHER" id="PTHR39673:SF5">
    <property type="entry name" value="TUNGSTEN-CONTAINING FORMYLMETHANOFURAN DEHYDROGENASE 2 SUBUNIT C"/>
    <property type="match status" value="1"/>
</dbReference>
<dbReference type="InterPro" id="IPR036485">
    <property type="entry name" value="Glu_synth_asu_C_sf"/>
</dbReference>
<dbReference type="OrthoDB" id="269067at2"/>
<dbReference type="NCBIfam" id="TIGR03122">
    <property type="entry name" value="one_C_dehyd_C"/>
    <property type="match status" value="1"/>
</dbReference>
<reference evidence="1 2" key="1">
    <citation type="submission" date="2018-02" db="EMBL/GenBank/DDBJ databases">
        <title>Comparative genomes isolates from brazilian mangrove.</title>
        <authorList>
            <person name="Araujo J.E."/>
            <person name="Taketani R.G."/>
            <person name="Silva M.C.P."/>
            <person name="Loureco M.V."/>
            <person name="Andreote F.D."/>
        </authorList>
    </citation>
    <scope>NUCLEOTIDE SEQUENCE [LARGE SCALE GENOMIC DNA]</scope>
    <source>
        <strain evidence="1 2">Nap-Phe MGV</strain>
    </source>
</reference>
<proteinExistence type="predicted"/>
<dbReference type="SUPFAM" id="SSF69336">
    <property type="entry name" value="Alpha subunit of glutamate synthase, C-terminal domain"/>
    <property type="match status" value="1"/>
</dbReference>
<organism evidence="1 2">
    <name type="scientific">Blastopirellula marina</name>
    <dbReference type="NCBI Taxonomy" id="124"/>
    <lineage>
        <taxon>Bacteria</taxon>
        <taxon>Pseudomonadati</taxon>
        <taxon>Planctomycetota</taxon>
        <taxon>Planctomycetia</taxon>
        <taxon>Pirellulales</taxon>
        <taxon>Pirellulaceae</taxon>
        <taxon>Blastopirellula</taxon>
    </lineage>
</organism>
<dbReference type="GO" id="GO:0046914">
    <property type="term" value="F:transition metal ion binding"/>
    <property type="evidence" value="ECO:0007669"/>
    <property type="project" value="InterPro"/>
</dbReference>
<name>A0A2S8GNC8_9BACT</name>
<gene>
    <name evidence="1" type="ORF">C5Y93_13905</name>
</gene>